<dbReference type="InterPro" id="IPR003663">
    <property type="entry name" value="Sugar/inositol_transpt"/>
</dbReference>
<name>A0AAW2I449_9NEOP</name>
<reference evidence="10" key="1">
    <citation type="journal article" date="2024" name="Gigascience">
        <title>Chromosome-level genome of the poultry shaft louse Menopon gallinae provides insight into the host-switching and adaptive evolution of parasitic lice.</title>
        <authorList>
            <person name="Xu Y."/>
            <person name="Ma L."/>
            <person name="Liu S."/>
            <person name="Liang Y."/>
            <person name="Liu Q."/>
            <person name="He Z."/>
            <person name="Tian L."/>
            <person name="Duan Y."/>
            <person name="Cai W."/>
            <person name="Li H."/>
            <person name="Song F."/>
        </authorList>
    </citation>
    <scope>NUCLEOTIDE SEQUENCE</scope>
    <source>
        <strain evidence="10">Cailab_2023a</strain>
    </source>
</reference>
<dbReference type="PRINTS" id="PR00171">
    <property type="entry name" value="SUGRTRNSPORT"/>
</dbReference>
<comment type="subcellular location">
    <subcellularLocation>
        <location evidence="1">Cell membrane</location>
        <topology evidence="1">Multi-pass membrane protein</topology>
    </subcellularLocation>
</comment>
<comment type="caution">
    <text evidence="10">The sequence shown here is derived from an EMBL/GenBank/DDBJ whole genome shotgun (WGS) entry which is preliminary data.</text>
</comment>
<evidence type="ECO:0000256" key="8">
    <source>
        <dbReference type="SAM" id="Phobius"/>
    </source>
</evidence>
<feature type="transmembrane region" description="Helical" evidence="8">
    <location>
        <begin position="101"/>
        <end position="125"/>
    </location>
</feature>
<evidence type="ECO:0000256" key="3">
    <source>
        <dbReference type="ARBA" id="ARBA00022475"/>
    </source>
</evidence>
<dbReference type="FunFam" id="1.20.1250.20:FF:000218">
    <property type="entry name" value="facilitated trehalose transporter Tret1"/>
    <property type="match status" value="1"/>
</dbReference>
<dbReference type="InterPro" id="IPR020846">
    <property type="entry name" value="MFS_dom"/>
</dbReference>
<accession>A0AAW2I449</accession>
<feature type="transmembrane region" description="Helical" evidence="8">
    <location>
        <begin position="253"/>
        <end position="272"/>
    </location>
</feature>
<feature type="transmembrane region" description="Helical" evidence="8">
    <location>
        <begin position="132"/>
        <end position="156"/>
    </location>
</feature>
<dbReference type="PANTHER" id="PTHR48021:SF86">
    <property type="entry name" value="FACILITATED TREHALOSE TRANSPORTER TRET1-1-LIKE PROTEIN"/>
    <property type="match status" value="1"/>
</dbReference>
<keyword evidence="6 8" id="KW-1133">Transmembrane helix</keyword>
<proteinExistence type="predicted"/>
<dbReference type="InterPro" id="IPR050549">
    <property type="entry name" value="MFS_Trehalose_Transporter"/>
</dbReference>
<dbReference type="EMBL" id="JARGDH010000002">
    <property type="protein sequence ID" value="KAL0276887.1"/>
    <property type="molecule type" value="Genomic_DNA"/>
</dbReference>
<dbReference type="PROSITE" id="PS50850">
    <property type="entry name" value="MFS"/>
    <property type="match status" value="1"/>
</dbReference>
<keyword evidence="7 8" id="KW-0472">Membrane</keyword>
<feature type="transmembrane region" description="Helical" evidence="8">
    <location>
        <begin position="42"/>
        <end position="64"/>
    </location>
</feature>
<evidence type="ECO:0000259" key="9">
    <source>
        <dbReference type="PROSITE" id="PS50850"/>
    </source>
</evidence>
<gene>
    <name evidence="10" type="ORF">PYX00_004355</name>
</gene>
<keyword evidence="5 8" id="KW-0812">Transmembrane</keyword>
<feature type="transmembrane region" description="Helical" evidence="8">
    <location>
        <begin position="356"/>
        <end position="376"/>
    </location>
</feature>
<dbReference type="GO" id="GO:0005886">
    <property type="term" value="C:plasma membrane"/>
    <property type="evidence" value="ECO:0007669"/>
    <property type="project" value="UniProtKB-SubCell"/>
</dbReference>
<dbReference type="CDD" id="cd17358">
    <property type="entry name" value="MFS_GLUT6_8_Class3_like"/>
    <property type="match status" value="1"/>
</dbReference>
<evidence type="ECO:0000256" key="5">
    <source>
        <dbReference type="ARBA" id="ARBA00022692"/>
    </source>
</evidence>
<evidence type="ECO:0000256" key="6">
    <source>
        <dbReference type="ARBA" id="ARBA00022989"/>
    </source>
</evidence>
<feature type="transmembrane region" description="Helical" evidence="8">
    <location>
        <begin position="317"/>
        <end position="336"/>
    </location>
</feature>
<protein>
    <recommendedName>
        <fullName evidence="9">Major facilitator superfamily (MFS) profile domain-containing protein</fullName>
    </recommendedName>
</protein>
<evidence type="ECO:0000256" key="4">
    <source>
        <dbReference type="ARBA" id="ARBA00022597"/>
    </source>
</evidence>
<evidence type="ECO:0000313" key="10">
    <source>
        <dbReference type="EMBL" id="KAL0276887.1"/>
    </source>
</evidence>
<feature type="transmembrane region" description="Helical" evidence="8">
    <location>
        <begin position="284"/>
        <end position="305"/>
    </location>
</feature>
<dbReference type="PANTHER" id="PTHR48021">
    <property type="match status" value="1"/>
</dbReference>
<dbReference type="Gene3D" id="1.20.1250.20">
    <property type="entry name" value="MFS general substrate transporter like domains"/>
    <property type="match status" value="1"/>
</dbReference>
<feature type="transmembrane region" description="Helical" evidence="8">
    <location>
        <begin position="71"/>
        <end position="89"/>
    </location>
</feature>
<evidence type="ECO:0000256" key="7">
    <source>
        <dbReference type="ARBA" id="ARBA00023136"/>
    </source>
</evidence>
<dbReference type="AlphaFoldDB" id="A0AAW2I449"/>
<dbReference type="InterPro" id="IPR044775">
    <property type="entry name" value="MFS_ERD6/Tret1-like"/>
</dbReference>
<evidence type="ECO:0000256" key="2">
    <source>
        <dbReference type="ARBA" id="ARBA00022448"/>
    </source>
</evidence>
<dbReference type="InterPro" id="IPR005828">
    <property type="entry name" value="MFS_sugar_transport-like"/>
</dbReference>
<dbReference type="GO" id="GO:0051119">
    <property type="term" value="F:sugar transmembrane transporter activity"/>
    <property type="evidence" value="ECO:0007669"/>
    <property type="project" value="InterPro"/>
</dbReference>
<keyword evidence="4" id="KW-0762">Sugar transport</keyword>
<keyword evidence="3" id="KW-1003">Cell membrane</keyword>
<sequence length="427" mass="46228">MVSVTLGAFAVGTSLSWTSPALPLLSNSTTSPLEEDITDDEGMWIGSLLAIGALIGAFPAGYLADTVGRKLTLAGLALPFILSWLLIIFANSIGMIYSARIFAGIATGGALGSYFQLLLTIGILFSYGVGAFLNYTVLGISCCIIPIIYLAVFFFMPETPSFLLSKGKRSEAISTLKWFRGDNYDVRSELCKIEEEITEARENKATFKDLISSNANINALVISLGLMLFQQLSGINAVIFYTASIFQAAGSDLDSNVCAIIVGAVQVVVTYFATLLVDLAGRKILLLISSGVMCVCLNILGFYFYMKEKDESSVQGLDWVPLVCVCVYIICFSLGFGPLPWMMMSELFSNSIKGLASGLAVSLNWILTFVVTRTFVDIIAKMGTDGAFWLFGVITAIGFLFVCLLVKETKGKSFVEIQRMLGKGFFK</sequence>
<evidence type="ECO:0000256" key="1">
    <source>
        <dbReference type="ARBA" id="ARBA00004651"/>
    </source>
</evidence>
<feature type="transmembrane region" description="Helical" evidence="8">
    <location>
        <begin position="388"/>
        <end position="407"/>
    </location>
</feature>
<keyword evidence="2" id="KW-0813">Transport</keyword>
<dbReference type="Pfam" id="PF00083">
    <property type="entry name" value="Sugar_tr"/>
    <property type="match status" value="1"/>
</dbReference>
<feature type="domain" description="Major facilitator superfamily (MFS) profile" evidence="9">
    <location>
        <begin position="1"/>
        <end position="410"/>
    </location>
</feature>
<dbReference type="SUPFAM" id="SSF103473">
    <property type="entry name" value="MFS general substrate transporter"/>
    <property type="match status" value="1"/>
</dbReference>
<organism evidence="10">
    <name type="scientific">Menopon gallinae</name>
    <name type="common">poultry shaft louse</name>
    <dbReference type="NCBI Taxonomy" id="328185"/>
    <lineage>
        <taxon>Eukaryota</taxon>
        <taxon>Metazoa</taxon>
        <taxon>Ecdysozoa</taxon>
        <taxon>Arthropoda</taxon>
        <taxon>Hexapoda</taxon>
        <taxon>Insecta</taxon>
        <taxon>Pterygota</taxon>
        <taxon>Neoptera</taxon>
        <taxon>Paraneoptera</taxon>
        <taxon>Psocodea</taxon>
        <taxon>Troctomorpha</taxon>
        <taxon>Phthiraptera</taxon>
        <taxon>Amblycera</taxon>
        <taxon>Menoponidae</taxon>
        <taxon>Menopon</taxon>
    </lineage>
</organism>
<dbReference type="InterPro" id="IPR036259">
    <property type="entry name" value="MFS_trans_sf"/>
</dbReference>